<comment type="function">
    <text evidence="8 9">This protein is involved in the repair of mismatches in DNA. It is possible that it carries out the mismatch recognition step. This protein has a weak ATPase activity.</text>
</comment>
<protein>
    <recommendedName>
        <fullName evidence="2 9">DNA mismatch repair protein MutS</fullName>
    </recommendedName>
</protein>
<evidence type="ECO:0000256" key="7">
    <source>
        <dbReference type="ARBA" id="ARBA00023204"/>
    </source>
</evidence>
<dbReference type="InterPro" id="IPR007861">
    <property type="entry name" value="DNA_mismatch_repair_MutS_clamp"/>
</dbReference>
<dbReference type="SUPFAM" id="SSF52540">
    <property type="entry name" value="P-loop containing nucleoside triphosphate hydrolases"/>
    <property type="match status" value="1"/>
</dbReference>
<dbReference type="GO" id="GO:0006298">
    <property type="term" value="P:mismatch repair"/>
    <property type="evidence" value="ECO:0007669"/>
    <property type="project" value="UniProtKB-UniRule"/>
</dbReference>
<dbReference type="GO" id="GO:0003684">
    <property type="term" value="F:damaged DNA binding"/>
    <property type="evidence" value="ECO:0007669"/>
    <property type="project" value="UniProtKB-UniRule"/>
</dbReference>
<evidence type="ECO:0000256" key="3">
    <source>
        <dbReference type="ARBA" id="ARBA00022741"/>
    </source>
</evidence>
<evidence type="ECO:0000256" key="2">
    <source>
        <dbReference type="ARBA" id="ARBA00021982"/>
    </source>
</evidence>
<dbReference type="InterPro" id="IPR007696">
    <property type="entry name" value="DNA_mismatch_repair_MutS_core"/>
</dbReference>
<dbReference type="OrthoDB" id="9802448at2"/>
<organism evidence="12 13">
    <name type="scientific">Desulfoplanes formicivorans</name>
    <dbReference type="NCBI Taxonomy" id="1592317"/>
    <lineage>
        <taxon>Bacteria</taxon>
        <taxon>Pseudomonadati</taxon>
        <taxon>Thermodesulfobacteriota</taxon>
        <taxon>Desulfovibrionia</taxon>
        <taxon>Desulfovibrionales</taxon>
        <taxon>Desulfoplanaceae</taxon>
        <taxon>Desulfoplanes</taxon>
    </lineage>
</organism>
<dbReference type="FunFam" id="1.10.1420.10:FF:000001">
    <property type="entry name" value="DNA mismatch repair protein MutS"/>
    <property type="match status" value="1"/>
</dbReference>
<evidence type="ECO:0000256" key="5">
    <source>
        <dbReference type="ARBA" id="ARBA00022840"/>
    </source>
</evidence>
<keyword evidence="4 9" id="KW-0227">DNA damage</keyword>
<keyword evidence="3 9" id="KW-0547">Nucleotide-binding</keyword>
<dbReference type="InterPro" id="IPR000432">
    <property type="entry name" value="DNA_mismatch_repair_MutS_C"/>
</dbReference>
<dbReference type="STRING" id="1592317.DPF_1986"/>
<evidence type="ECO:0000256" key="1">
    <source>
        <dbReference type="ARBA" id="ARBA00006271"/>
    </source>
</evidence>
<evidence type="ECO:0000256" key="9">
    <source>
        <dbReference type="HAMAP-Rule" id="MF_00096"/>
    </source>
</evidence>
<dbReference type="PANTHER" id="PTHR11361:SF34">
    <property type="entry name" value="DNA MISMATCH REPAIR PROTEIN MSH1, MITOCHONDRIAL"/>
    <property type="match status" value="1"/>
</dbReference>
<dbReference type="CDD" id="cd03284">
    <property type="entry name" value="ABC_MutS1"/>
    <property type="match status" value="1"/>
</dbReference>
<reference evidence="13" key="1">
    <citation type="submission" date="2016-06" db="EMBL/GenBank/DDBJ databases">
        <title>Draft genome sequence of Desulfoplanes formicivorans strain Pf12B.</title>
        <authorList>
            <person name="Watanabe M."/>
            <person name="Kojima H."/>
            <person name="Fukui M."/>
        </authorList>
    </citation>
    <scope>NUCLEOTIDE SEQUENCE [LARGE SCALE GENOMIC DNA]</scope>
    <source>
        <strain evidence="13">Pf12B</strain>
    </source>
</reference>
<dbReference type="GO" id="GO:0140664">
    <property type="term" value="F:ATP-dependent DNA damage sensor activity"/>
    <property type="evidence" value="ECO:0007669"/>
    <property type="project" value="InterPro"/>
</dbReference>
<dbReference type="Gene3D" id="1.10.1420.10">
    <property type="match status" value="2"/>
</dbReference>
<feature type="domain" description="DNA mismatch repair proteins mutS family" evidence="11">
    <location>
        <begin position="694"/>
        <end position="710"/>
    </location>
</feature>
<dbReference type="PANTHER" id="PTHR11361">
    <property type="entry name" value="DNA MISMATCH REPAIR PROTEIN MUTS FAMILY MEMBER"/>
    <property type="match status" value="1"/>
</dbReference>
<dbReference type="SUPFAM" id="SSF55271">
    <property type="entry name" value="DNA repair protein MutS, domain I"/>
    <property type="match status" value="1"/>
</dbReference>
<dbReference type="Pfam" id="PF05188">
    <property type="entry name" value="MutS_II"/>
    <property type="match status" value="1"/>
</dbReference>
<dbReference type="Gene3D" id="3.40.50.300">
    <property type="entry name" value="P-loop containing nucleotide triphosphate hydrolases"/>
    <property type="match status" value="1"/>
</dbReference>
<dbReference type="PIRSF" id="PIRSF037677">
    <property type="entry name" value="DNA_mis_repair_Msh6"/>
    <property type="match status" value="1"/>
</dbReference>
<name>A0A194AKM7_9BACT</name>
<evidence type="ECO:0000313" key="12">
    <source>
        <dbReference type="EMBL" id="GAU09264.1"/>
    </source>
</evidence>
<dbReference type="PROSITE" id="PS00486">
    <property type="entry name" value="DNA_MISMATCH_REPAIR_2"/>
    <property type="match status" value="1"/>
</dbReference>
<evidence type="ECO:0000259" key="11">
    <source>
        <dbReference type="PROSITE" id="PS00486"/>
    </source>
</evidence>
<dbReference type="NCBIfam" id="NF003810">
    <property type="entry name" value="PRK05399.1"/>
    <property type="match status" value="1"/>
</dbReference>
<dbReference type="SMART" id="SM00533">
    <property type="entry name" value="MUTSd"/>
    <property type="match status" value="1"/>
</dbReference>
<dbReference type="SUPFAM" id="SSF53150">
    <property type="entry name" value="DNA repair protein MutS, domain II"/>
    <property type="match status" value="1"/>
</dbReference>
<dbReference type="FunFam" id="3.40.50.300:FF:000870">
    <property type="entry name" value="MutS protein homolog 4"/>
    <property type="match status" value="1"/>
</dbReference>
<dbReference type="InterPro" id="IPR007695">
    <property type="entry name" value="DNA_mismatch_repair_MutS-lik_N"/>
</dbReference>
<dbReference type="InterPro" id="IPR005748">
    <property type="entry name" value="DNA_mismatch_repair_MutS"/>
</dbReference>
<dbReference type="Pfam" id="PF01624">
    <property type="entry name" value="MutS_I"/>
    <property type="match status" value="1"/>
</dbReference>
<keyword evidence="5 9" id="KW-0067">ATP-binding</keyword>
<dbReference type="Gene3D" id="3.30.420.110">
    <property type="entry name" value="MutS, connector domain"/>
    <property type="match status" value="1"/>
</dbReference>
<keyword evidence="7 9" id="KW-0234">DNA repair</keyword>
<dbReference type="GO" id="GO:0005829">
    <property type="term" value="C:cytosol"/>
    <property type="evidence" value="ECO:0007669"/>
    <property type="project" value="TreeGrafter"/>
</dbReference>
<dbReference type="EMBL" id="BDFE01000017">
    <property type="protein sequence ID" value="GAU09264.1"/>
    <property type="molecule type" value="Genomic_DNA"/>
</dbReference>
<dbReference type="Pfam" id="PF05192">
    <property type="entry name" value="MutS_III"/>
    <property type="match status" value="1"/>
</dbReference>
<dbReference type="Pfam" id="PF00488">
    <property type="entry name" value="MutS_V"/>
    <property type="match status" value="1"/>
</dbReference>
<dbReference type="GO" id="GO:0030983">
    <property type="term" value="F:mismatched DNA binding"/>
    <property type="evidence" value="ECO:0007669"/>
    <property type="project" value="InterPro"/>
</dbReference>
<dbReference type="Gene3D" id="3.40.1170.10">
    <property type="entry name" value="DNA repair protein MutS, domain I"/>
    <property type="match status" value="1"/>
</dbReference>
<keyword evidence="13" id="KW-1185">Reference proteome</keyword>
<dbReference type="NCBIfam" id="TIGR01070">
    <property type="entry name" value="mutS1"/>
    <property type="match status" value="1"/>
</dbReference>
<dbReference type="InterPro" id="IPR007860">
    <property type="entry name" value="DNA_mmatch_repair_MutS_con_dom"/>
</dbReference>
<dbReference type="InterPro" id="IPR036187">
    <property type="entry name" value="DNA_mismatch_repair_MutS_sf"/>
</dbReference>
<dbReference type="InterPro" id="IPR016151">
    <property type="entry name" value="DNA_mismatch_repair_MutS_N"/>
</dbReference>
<dbReference type="Pfam" id="PF05190">
    <property type="entry name" value="MutS_IV"/>
    <property type="match status" value="1"/>
</dbReference>
<dbReference type="SUPFAM" id="SSF48334">
    <property type="entry name" value="DNA repair protein MutS, domain III"/>
    <property type="match status" value="1"/>
</dbReference>
<gene>
    <name evidence="9" type="primary">mutS</name>
    <name evidence="12" type="ORF">DPF_1986</name>
</gene>
<accession>A0A194AKM7</accession>
<comment type="similarity">
    <text evidence="1 9 10">Belongs to the DNA mismatch repair MutS family.</text>
</comment>
<dbReference type="InterPro" id="IPR045076">
    <property type="entry name" value="MutS"/>
</dbReference>
<dbReference type="HAMAP" id="MF_00096">
    <property type="entry name" value="MutS"/>
    <property type="match status" value="1"/>
</dbReference>
<sequence>MSKPKLTPMLEQYLRIKEEYPDALLFYRMGDFYELFFEDAEKASRELQIALTSRNPHADHPVPMCGVPHHAKNEYLKQLLEKGFKIAICDQVEDPKEAKGLVKREVTRVLTPGTVVEDLVHDQGENQFLAALFLDDQSGGGLAWADCTTGEWTGLVSRDPDVLWQWVGKVAPRELLLPRDCRIPAGQGQMTARVTHVPIAGYFDPKGAQDRVLRAQQVASLDVLDLADKPLLVRCCGAIVAYLTQTQKQDLTCLAPFSPLHLSGQVMLDEVTERNLELFTRMDGRKGKGTLLHVMDQTMTPMGKRLLGKRLHQPFKDLAPIEANQEVVRLFFNDPELTDKVRAALDTVYDVERLSTRIYLNRCTPKDFVALRQSLSRFPRLQELLQEVAQPPRLLKKVLAGWDNLEALGELLQRALLDNPNHLITEGGLFKQGFDAQLDELIELTEHGEATLTRLRDKEQQENHLSKLKLGFNRVFGYYFELSKASKEPVPEHFIRRQTLVNSERYITQELKELEEKLLSAAQKRKSREYDLFTRLREQVAAMRDRFMAMAGILAQIDYWQGLGHAARRWSWVAPRLHTGLELSIKGGRHPVVEAVQGSASYIPNDLHMGEDGKVLLVTGPNMAGKSTVLRQTALIMIMAQMGSLVPAEQAYLGLCDRIFSRVGASDNLAQGQSTFMVEMSETARILRQAGKRSLIILDEIGRGTSTFDGLSLAWAVVEELARRQGGIRTLFATHYHELTGLEGDIDQVRNLNIAVKEWKGEIIFLRRLVPGPADRSYGIEVARLAGVPMPVVQRAREILEQLEKSSKRQHGQAVREMVTREPLLPGLAGTQADDAPHAPQSPDLHPIVRELQNMDIDGLTPLEALTILSKWKQHVHNR</sequence>
<dbReference type="InterPro" id="IPR036678">
    <property type="entry name" value="MutS_con_dom_sf"/>
</dbReference>
<dbReference type="InterPro" id="IPR027417">
    <property type="entry name" value="P-loop_NTPase"/>
</dbReference>
<dbReference type="Proteomes" id="UP000095200">
    <property type="component" value="Unassembled WGS sequence"/>
</dbReference>
<evidence type="ECO:0000256" key="6">
    <source>
        <dbReference type="ARBA" id="ARBA00023125"/>
    </source>
</evidence>
<dbReference type="InterPro" id="IPR017261">
    <property type="entry name" value="DNA_mismatch_repair_MutS/MSH"/>
</dbReference>
<feature type="binding site" evidence="9">
    <location>
        <begin position="620"/>
        <end position="627"/>
    </location>
    <ligand>
        <name>ATP</name>
        <dbReference type="ChEBI" id="CHEBI:30616"/>
    </ligand>
</feature>
<evidence type="ECO:0000256" key="4">
    <source>
        <dbReference type="ARBA" id="ARBA00022763"/>
    </source>
</evidence>
<evidence type="ECO:0000313" key="13">
    <source>
        <dbReference type="Proteomes" id="UP000095200"/>
    </source>
</evidence>
<keyword evidence="6 9" id="KW-0238">DNA-binding</keyword>
<dbReference type="RefSeq" id="WP_069859519.1">
    <property type="nucleotide sequence ID" value="NZ_BDFE01000017.1"/>
</dbReference>
<evidence type="ECO:0000256" key="8">
    <source>
        <dbReference type="ARBA" id="ARBA00024647"/>
    </source>
</evidence>
<dbReference type="FunFam" id="3.40.1170.10:FF:000001">
    <property type="entry name" value="DNA mismatch repair protein MutS"/>
    <property type="match status" value="1"/>
</dbReference>
<dbReference type="SMART" id="SM00534">
    <property type="entry name" value="MUTSac"/>
    <property type="match status" value="1"/>
</dbReference>
<dbReference type="AlphaFoldDB" id="A0A194AKM7"/>
<dbReference type="GO" id="GO:0005524">
    <property type="term" value="F:ATP binding"/>
    <property type="evidence" value="ECO:0007669"/>
    <property type="project" value="UniProtKB-UniRule"/>
</dbReference>
<evidence type="ECO:0000256" key="10">
    <source>
        <dbReference type="RuleBase" id="RU003756"/>
    </source>
</evidence>
<proteinExistence type="inferred from homology"/>
<comment type="caution">
    <text evidence="12">The sequence shown here is derived from an EMBL/GenBank/DDBJ whole genome shotgun (WGS) entry which is preliminary data.</text>
</comment>